<dbReference type="GO" id="GO:0046872">
    <property type="term" value="F:metal ion binding"/>
    <property type="evidence" value="ECO:0007669"/>
    <property type="project" value="UniProtKB-KW"/>
</dbReference>
<name>A0A226D6C3_FOLCA</name>
<dbReference type="Proteomes" id="UP000198287">
    <property type="component" value="Unassembled WGS sequence"/>
</dbReference>
<dbReference type="InterPro" id="IPR007484">
    <property type="entry name" value="Peptidase_M28"/>
</dbReference>
<evidence type="ECO:0000256" key="3">
    <source>
        <dbReference type="ARBA" id="ARBA00022670"/>
    </source>
</evidence>
<accession>A0A226D6C3</accession>
<keyword evidence="4" id="KW-0479">Metal-binding</keyword>
<dbReference type="AlphaFoldDB" id="A0A226D6C3"/>
<keyword evidence="3" id="KW-0645">Protease</keyword>
<evidence type="ECO:0000256" key="2">
    <source>
        <dbReference type="ARBA" id="ARBA00022438"/>
    </source>
</evidence>
<dbReference type="PANTHER" id="PTHR12147:SF56">
    <property type="entry name" value="AMINOPEPTIDASE YDR415C-RELATED"/>
    <property type="match status" value="1"/>
</dbReference>
<dbReference type="EMBL" id="LNIX01000032">
    <property type="protein sequence ID" value="OXA40650.1"/>
    <property type="molecule type" value="Genomic_DNA"/>
</dbReference>
<dbReference type="InterPro" id="IPR045175">
    <property type="entry name" value="M28_fam"/>
</dbReference>
<evidence type="ECO:0000313" key="11">
    <source>
        <dbReference type="Proteomes" id="UP000198287"/>
    </source>
</evidence>
<dbReference type="GO" id="GO:0006508">
    <property type="term" value="P:proteolysis"/>
    <property type="evidence" value="ECO:0007669"/>
    <property type="project" value="UniProtKB-KW"/>
</dbReference>
<dbReference type="OrthoDB" id="76293at2759"/>
<organism evidence="10 11">
    <name type="scientific">Folsomia candida</name>
    <name type="common">Springtail</name>
    <dbReference type="NCBI Taxonomy" id="158441"/>
    <lineage>
        <taxon>Eukaryota</taxon>
        <taxon>Metazoa</taxon>
        <taxon>Ecdysozoa</taxon>
        <taxon>Arthropoda</taxon>
        <taxon>Hexapoda</taxon>
        <taxon>Collembola</taxon>
        <taxon>Entomobryomorpha</taxon>
        <taxon>Isotomoidea</taxon>
        <taxon>Isotomidae</taxon>
        <taxon>Proisotominae</taxon>
        <taxon>Folsomia</taxon>
    </lineage>
</organism>
<reference evidence="10 11" key="1">
    <citation type="submission" date="2015-12" db="EMBL/GenBank/DDBJ databases">
        <title>The genome of Folsomia candida.</title>
        <authorList>
            <person name="Faddeeva A."/>
            <person name="Derks M.F."/>
            <person name="Anvar Y."/>
            <person name="Smit S."/>
            <person name="Van Straalen N."/>
            <person name="Roelofs D."/>
        </authorList>
    </citation>
    <scope>NUCLEOTIDE SEQUENCE [LARGE SCALE GENOMIC DNA]</scope>
    <source>
        <strain evidence="10 11">VU population</strain>
        <tissue evidence="10">Whole body</tissue>
    </source>
</reference>
<proteinExistence type="inferred from homology"/>
<evidence type="ECO:0000313" key="10">
    <source>
        <dbReference type="EMBL" id="OXA40650.1"/>
    </source>
</evidence>
<evidence type="ECO:0000256" key="8">
    <source>
        <dbReference type="ARBA" id="ARBA00043962"/>
    </source>
</evidence>
<comment type="caution">
    <text evidence="10">The sequence shown here is derived from an EMBL/GenBank/DDBJ whole genome shotgun (WGS) entry which is preliminary data.</text>
</comment>
<protein>
    <submittedName>
        <fullName evidence="10">Putative leucine aminopeptidase 1</fullName>
    </submittedName>
</protein>
<comment type="similarity">
    <text evidence="8">Belongs to the peptidase M28 family. M28E subfamily.</text>
</comment>
<dbReference type="GO" id="GO:0004177">
    <property type="term" value="F:aminopeptidase activity"/>
    <property type="evidence" value="ECO:0007669"/>
    <property type="project" value="UniProtKB-KW"/>
</dbReference>
<feature type="domain" description="Peptidase M28" evidence="9">
    <location>
        <begin position="180"/>
        <end position="374"/>
    </location>
</feature>
<evidence type="ECO:0000256" key="5">
    <source>
        <dbReference type="ARBA" id="ARBA00022729"/>
    </source>
</evidence>
<evidence type="ECO:0000256" key="6">
    <source>
        <dbReference type="ARBA" id="ARBA00022801"/>
    </source>
</evidence>
<dbReference type="GO" id="GO:0008235">
    <property type="term" value="F:metalloexopeptidase activity"/>
    <property type="evidence" value="ECO:0007669"/>
    <property type="project" value="InterPro"/>
</dbReference>
<evidence type="ECO:0000256" key="4">
    <source>
        <dbReference type="ARBA" id="ARBA00022723"/>
    </source>
</evidence>
<gene>
    <name evidence="10" type="ORF">Fcan01_24430</name>
</gene>
<comment type="cofactor">
    <cofactor evidence="1">
        <name>Zn(2+)</name>
        <dbReference type="ChEBI" id="CHEBI:29105"/>
    </cofactor>
</comment>
<keyword evidence="11" id="KW-1185">Reference proteome</keyword>
<keyword evidence="6" id="KW-0378">Hydrolase</keyword>
<evidence type="ECO:0000256" key="7">
    <source>
        <dbReference type="ARBA" id="ARBA00022833"/>
    </source>
</evidence>
<dbReference type="SUPFAM" id="SSF53187">
    <property type="entry name" value="Zn-dependent exopeptidases"/>
    <property type="match status" value="1"/>
</dbReference>
<dbReference type="PANTHER" id="PTHR12147">
    <property type="entry name" value="METALLOPEPTIDASE M28 FAMILY MEMBER"/>
    <property type="match status" value="1"/>
</dbReference>
<dbReference type="Pfam" id="PF04389">
    <property type="entry name" value="Peptidase_M28"/>
    <property type="match status" value="1"/>
</dbReference>
<keyword evidence="2 10" id="KW-0031">Aminopeptidase</keyword>
<evidence type="ECO:0000259" key="9">
    <source>
        <dbReference type="Pfam" id="PF04389"/>
    </source>
</evidence>
<sequence length="384" mass="42626">MRNSPSQWLGFHPGEQIFRLRRNMKAQIIIAVFLGASLAAINEEGQPVKRLIKWGESDQGSWLGEEELFTLIKSGIHFVDVTTSKFPGGINRTTIGEHVIPGNLRFEDIVLTAIGNIDIDRMMTFVDRLDNFPNRYYNNQNGVDAADWVERMVKVAIIDPGYEGRVTVTKFNHSCAQHSIIARIEGSDPILKDEFVVFGAHFDSINKDDPVNGIAPGANDNASGSVTLFESLRVLIETGFVPKRSIEFQWYSAEEVGLRGSGDIAETYYNQGVKIVAMVNYDEVGFRSGPNQFGLLTDYTSPILTALLRLVIEKYCSILWINHFCGYACSDHASFTRHGYPTACASSYPLSPDIHTPADTADKMSFEQVAEFVKLTVGVAIEIG</sequence>
<keyword evidence="7" id="KW-0862">Zinc</keyword>
<keyword evidence="5" id="KW-0732">Signal</keyword>
<dbReference type="Gene3D" id="3.40.630.10">
    <property type="entry name" value="Zn peptidases"/>
    <property type="match status" value="1"/>
</dbReference>
<evidence type="ECO:0000256" key="1">
    <source>
        <dbReference type="ARBA" id="ARBA00001947"/>
    </source>
</evidence>